<keyword evidence="2" id="KW-0805">Transcription regulation</keyword>
<dbReference type="Proteomes" id="UP000608345">
    <property type="component" value="Unassembled WGS sequence"/>
</dbReference>
<evidence type="ECO:0000256" key="3">
    <source>
        <dbReference type="ARBA" id="ARBA00023125"/>
    </source>
</evidence>
<dbReference type="PANTHER" id="PTHR30346">
    <property type="entry name" value="TRANSCRIPTIONAL DUAL REGULATOR HCAR-RELATED"/>
    <property type="match status" value="1"/>
</dbReference>
<gene>
    <name evidence="6" type="primary">catR</name>
    <name evidence="6" type="ORF">GCM10011450_18190</name>
</gene>
<organism evidence="6 7">
    <name type="scientific">Advenella faeciporci</name>
    <dbReference type="NCBI Taxonomy" id="797535"/>
    <lineage>
        <taxon>Bacteria</taxon>
        <taxon>Pseudomonadati</taxon>
        <taxon>Pseudomonadota</taxon>
        <taxon>Betaproteobacteria</taxon>
        <taxon>Burkholderiales</taxon>
        <taxon>Alcaligenaceae</taxon>
    </lineage>
</organism>
<reference evidence="6" key="1">
    <citation type="journal article" date="2014" name="Int. J. Syst. Evol. Microbiol.">
        <title>Complete genome sequence of Corynebacterium casei LMG S-19264T (=DSM 44701T), isolated from a smear-ripened cheese.</title>
        <authorList>
            <consortium name="US DOE Joint Genome Institute (JGI-PGF)"/>
            <person name="Walter F."/>
            <person name="Albersmeier A."/>
            <person name="Kalinowski J."/>
            <person name="Ruckert C."/>
        </authorList>
    </citation>
    <scope>NUCLEOTIDE SEQUENCE</scope>
    <source>
        <strain evidence="6">KCTC 23732</strain>
    </source>
</reference>
<dbReference type="PROSITE" id="PS50931">
    <property type="entry name" value="HTH_LYSR"/>
    <property type="match status" value="1"/>
</dbReference>
<dbReference type="SUPFAM" id="SSF46785">
    <property type="entry name" value="Winged helix' DNA-binding domain"/>
    <property type="match status" value="1"/>
</dbReference>
<dbReference type="SUPFAM" id="SSF53850">
    <property type="entry name" value="Periplasmic binding protein-like II"/>
    <property type="match status" value="1"/>
</dbReference>
<dbReference type="CDD" id="cd08445">
    <property type="entry name" value="PBP2_BenM_CatM_CatR"/>
    <property type="match status" value="1"/>
</dbReference>
<evidence type="ECO:0000259" key="5">
    <source>
        <dbReference type="PROSITE" id="PS50931"/>
    </source>
</evidence>
<dbReference type="Gene3D" id="1.10.10.10">
    <property type="entry name" value="Winged helix-like DNA-binding domain superfamily/Winged helix DNA-binding domain"/>
    <property type="match status" value="1"/>
</dbReference>
<comment type="caution">
    <text evidence="6">The sequence shown here is derived from an EMBL/GenBank/DDBJ whole genome shotgun (WGS) entry which is preliminary data.</text>
</comment>
<dbReference type="InterPro" id="IPR005119">
    <property type="entry name" value="LysR_subst-bd"/>
</dbReference>
<dbReference type="FunFam" id="1.10.10.10:FF:000001">
    <property type="entry name" value="LysR family transcriptional regulator"/>
    <property type="match status" value="1"/>
</dbReference>
<evidence type="ECO:0000256" key="1">
    <source>
        <dbReference type="ARBA" id="ARBA00009437"/>
    </source>
</evidence>
<proteinExistence type="inferred from homology"/>
<dbReference type="Gene3D" id="3.40.190.10">
    <property type="entry name" value="Periplasmic binding protein-like II"/>
    <property type="match status" value="2"/>
</dbReference>
<dbReference type="InterPro" id="IPR036388">
    <property type="entry name" value="WH-like_DNA-bd_sf"/>
</dbReference>
<dbReference type="GO" id="GO:0003700">
    <property type="term" value="F:DNA-binding transcription factor activity"/>
    <property type="evidence" value="ECO:0007669"/>
    <property type="project" value="InterPro"/>
</dbReference>
<dbReference type="Pfam" id="PF00126">
    <property type="entry name" value="HTH_1"/>
    <property type="match status" value="1"/>
</dbReference>
<evidence type="ECO:0000313" key="7">
    <source>
        <dbReference type="Proteomes" id="UP000608345"/>
    </source>
</evidence>
<dbReference type="InterPro" id="IPR036390">
    <property type="entry name" value="WH_DNA-bd_sf"/>
</dbReference>
<sequence length="296" mass="33555">MELRQIRYFHCVARELSFTRAARLLHIAQPPLSRQIKLLEEELGVKVFERQGRGIRLTDAGKYFMDHTQKMTQQLEETIKATQRIGKKDRVWFGVGFVPSTLYGYMPDFIRELRELNAKVEIGLVEMTTLQQFEALKMGRIDLGMGRIKLSDPEIARLVLLDEPLVVAVPRHHRLASVSGIGVNEILQESLIVYPASPRPSYADHVLDLFSQHGYTPNVVQEVNELQTAIGLVAAGIGVSLVPESVKRLLRDDVVYIDFQATGFTSPVMMSWRKNDESEFLKEVVGLAKKMAMGYK</sequence>
<dbReference type="InterPro" id="IPR000847">
    <property type="entry name" value="LysR_HTH_N"/>
</dbReference>
<evidence type="ECO:0000313" key="6">
    <source>
        <dbReference type="EMBL" id="GGW88485.1"/>
    </source>
</evidence>
<reference evidence="6" key="2">
    <citation type="submission" date="2020-09" db="EMBL/GenBank/DDBJ databases">
        <authorList>
            <person name="Sun Q."/>
            <person name="Kim S."/>
        </authorList>
    </citation>
    <scope>NUCLEOTIDE SEQUENCE</scope>
    <source>
        <strain evidence="6">KCTC 23732</strain>
    </source>
</reference>
<dbReference type="Pfam" id="PF03466">
    <property type="entry name" value="LysR_substrate"/>
    <property type="match status" value="1"/>
</dbReference>
<dbReference type="GO" id="GO:0003677">
    <property type="term" value="F:DNA binding"/>
    <property type="evidence" value="ECO:0007669"/>
    <property type="project" value="UniProtKB-KW"/>
</dbReference>
<protein>
    <submittedName>
        <fullName evidence="6">Transcriptional regulator CatR</fullName>
    </submittedName>
</protein>
<dbReference type="PRINTS" id="PR00039">
    <property type="entry name" value="HTHLYSR"/>
</dbReference>
<dbReference type="AlphaFoldDB" id="A0A918JLR4"/>
<dbReference type="RefSeq" id="WP_189385177.1">
    <property type="nucleotide sequence ID" value="NZ_BAABFY010000004.1"/>
</dbReference>
<evidence type="ECO:0000256" key="4">
    <source>
        <dbReference type="ARBA" id="ARBA00023163"/>
    </source>
</evidence>
<dbReference type="PANTHER" id="PTHR30346:SF17">
    <property type="entry name" value="LYSR FAMILY TRANSCRIPTIONAL REGULATOR"/>
    <property type="match status" value="1"/>
</dbReference>
<dbReference type="GO" id="GO:0032993">
    <property type="term" value="C:protein-DNA complex"/>
    <property type="evidence" value="ECO:0007669"/>
    <property type="project" value="TreeGrafter"/>
</dbReference>
<evidence type="ECO:0000256" key="2">
    <source>
        <dbReference type="ARBA" id="ARBA00023015"/>
    </source>
</evidence>
<name>A0A918JLR4_9BURK</name>
<keyword evidence="4" id="KW-0804">Transcription</keyword>
<accession>A0A918JLR4</accession>
<comment type="similarity">
    <text evidence="1">Belongs to the LysR transcriptional regulatory family.</text>
</comment>
<feature type="domain" description="HTH lysR-type" evidence="5">
    <location>
        <begin position="1"/>
        <end position="58"/>
    </location>
</feature>
<dbReference type="EMBL" id="BMYS01000012">
    <property type="protein sequence ID" value="GGW88485.1"/>
    <property type="molecule type" value="Genomic_DNA"/>
</dbReference>
<keyword evidence="3" id="KW-0238">DNA-binding</keyword>
<keyword evidence="7" id="KW-1185">Reference proteome</keyword>